<feature type="region of interest" description="Disordered" evidence="1">
    <location>
        <begin position="81"/>
        <end position="108"/>
    </location>
</feature>
<evidence type="ECO:0000256" key="1">
    <source>
        <dbReference type="SAM" id="MobiDB-lite"/>
    </source>
</evidence>
<reference evidence="2 3" key="1">
    <citation type="journal article" date="2016" name="Front. Microbiol.">
        <title>Microevolution Analysis of Bacillus coahuilensis Unveils Differences in Phosphorus Acquisition Strategies and Their Regulation.</title>
        <authorList>
            <person name="Gomez-Lunar Z."/>
            <person name="Hernandez-Gonzalez I."/>
            <person name="Rodriguez-Torres M.D."/>
            <person name="Souza V."/>
            <person name="Olmedo-Alvarez G."/>
        </authorList>
    </citation>
    <scope>NUCLEOTIDE SEQUENCE [LARGE SCALE GENOMIC DNA]</scope>
    <source>
        <strain evidence="3">p1.1.43</strain>
    </source>
</reference>
<dbReference type="EMBL" id="LDYG01000040">
    <property type="protein sequence ID" value="KUP05296.1"/>
    <property type="molecule type" value="Genomic_DNA"/>
</dbReference>
<dbReference type="STRING" id="1150625.Q75_12735"/>
<keyword evidence="3" id="KW-1185">Reference proteome</keyword>
<evidence type="ECO:0000313" key="2">
    <source>
        <dbReference type="EMBL" id="KUP05296.1"/>
    </source>
</evidence>
<feature type="region of interest" description="Disordered" evidence="1">
    <location>
        <begin position="40"/>
        <end position="61"/>
    </location>
</feature>
<accession>A0A147K634</accession>
<dbReference type="PATRIC" id="fig|1150625.3.peg.2676"/>
<dbReference type="Proteomes" id="UP000074108">
    <property type="component" value="Unassembled WGS sequence"/>
</dbReference>
<comment type="caution">
    <text evidence="2">The sequence shown here is derived from an EMBL/GenBank/DDBJ whole genome shotgun (WGS) entry which is preliminary data.</text>
</comment>
<name>A0A147K634_9BACI</name>
<dbReference type="AlphaFoldDB" id="A0A147K634"/>
<sequence length="108" mass="12668">MFYLILVVEVIIVSENDRNNEEYSDFSNVEAMKNFIVPEQLPEGPYGSPRGKYTPVENKSTPWKPGQRYYSAFNYENKNLHQDLERHISPSHPTHDDPHQNEEKPYGK</sequence>
<gene>
    <name evidence="2" type="ORF">Q75_12735</name>
</gene>
<protein>
    <submittedName>
        <fullName evidence="2">Cytosolic protein</fullName>
    </submittedName>
</protein>
<evidence type="ECO:0000313" key="3">
    <source>
        <dbReference type="Proteomes" id="UP000074108"/>
    </source>
</evidence>
<proteinExistence type="predicted"/>
<organism evidence="2 3">
    <name type="scientific">Bacillus coahuilensis p1.1.43</name>
    <dbReference type="NCBI Taxonomy" id="1150625"/>
    <lineage>
        <taxon>Bacteria</taxon>
        <taxon>Bacillati</taxon>
        <taxon>Bacillota</taxon>
        <taxon>Bacilli</taxon>
        <taxon>Bacillales</taxon>
        <taxon>Bacillaceae</taxon>
        <taxon>Bacillus</taxon>
    </lineage>
</organism>